<dbReference type="InterPro" id="IPR024227">
    <property type="entry name" value="DUF3795"/>
</dbReference>
<reference evidence="1" key="2">
    <citation type="submission" date="2020-01" db="EMBL/GenBank/DDBJ databases">
        <authorList>
            <person name="Campanaro S."/>
        </authorList>
    </citation>
    <scope>NUCLEOTIDE SEQUENCE</scope>
    <source>
        <strain evidence="1">AS06rmzACSIP_7</strain>
    </source>
</reference>
<proteinExistence type="predicted"/>
<name>A0A971M1C7_9BACT</name>
<sequence length="149" mass="17019">MNREELTRIIAPCGLDCSKCLAFEEGEIRKHAGLLRKLLGNNFSGYASRFAGMNPVFEGYAEFTSLLEYLSSGTCGGCRKDGCLFGECRVRDCVREKSVDYCFECAQFPCEEHGFPEGLRQRWETNNIRILEVGIEGYYEEVKDRPRYP</sequence>
<protein>
    <submittedName>
        <fullName evidence="1">DUF3795 domain-containing protein</fullName>
    </submittedName>
</protein>
<gene>
    <name evidence="1" type="ORF">GXY80_02305</name>
</gene>
<accession>A0A971M1C7</accession>
<dbReference type="AlphaFoldDB" id="A0A971M1C7"/>
<comment type="caution">
    <text evidence="1">The sequence shown here is derived from an EMBL/GenBank/DDBJ whole genome shotgun (WGS) entry which is preliminary data.</text>
</comment>
<reference evidence="1" key="1">
    <citation type="journal article" date="2020" name="Biotechnol. Biofuels">
        <title>New insights from the biogas microbiome by comprehensive genome-resolved metagenomics of nearly 1600 species originating from multiple anaerobic digesters.</title>
        <authorList>
            <person name="Campanaro S."/>
            <person name="Treu L."/>
            <person name="Rodriguez-R L.M."/>
            <person name="Kovalovszki A."/>
            <person name="Ziels R.M."/>
            <person name="Maus I."/>
            <person name="Zhu X."/>
            <person name="Kougias P.G."/>
            <person name="Basile A."/>
            <person name="Luo G."/>
            <person name="Schluter A."/>
            <person name="Konstantinidis K.T."/>
            <person name="Angelidaki I."/>
        </authorList>
    </citation>
    <scope>NUCLEOTIDE SEQUENCE</scope>
    <source>
        <strain evidence="1">AS06rmzACSIP_7</strain>
    </source>
</reference>
<evidence type="ECO:0000313" key="2">
    <source>
        <dbReference type="Proteomes" id="UP000777265"/>
    </source>
</evidence>
<organism evidence="1 2">
    <name type="scientific">Syntrophorhabdus aromaticivorans</name>
    <dbReference type="NCBI Taxonomy" id="328301"/>
    <lineage>
        <taxon>Bacteria</taxon>
        <taxon>Pseudomonadati</taxon>
        <taxon>Thermodesulfobacteriota</taxon>
        <taxon>Syntrophorhabdia</taxon>
        <taxon>Syntrophorhabdales</taxon>
        <taxon>Syntrophorhabdaceae</taxon>
        <taxon>Syntrophorhabdus</taxon>
    </lineage>
</organism>
<evidence type="ECO:0000313" key="1">
    <source>
        <dbReference type="EMBL" id="NLW34302.1"/>
    </source>
</evidence>
<dbReference type="Pfam" id="PF12675">
    <property type="entry name" value="DUF3795"/>
    <property type="match status" value="1"/>
</dbReference>
<dbReference type="Proteomes" id="UP000777265">
    <property type="component" value="Unassembled WGS sequence"/>
</dbReference>
<dbReference type="EMBL" id="JAAYEE010000038">
    <property type="protein sequence ID" value="NLW34302.1"/>
    <property type="molecule type" value="Genomic_DNA"/>
</dbReference>